<name>A0A0A9EVH9_ARUDO</name>
<protein>
    <submittedName>
        <fullName evidence="1">Uncharacterized protein</fullName>
    </submittedName>
</protein>
<reference evidence="1" key="2">
    <citation type="journal article" date="2015" name="Data Brief">
        <title>Shoot transcriptome of the giant reed, Arundo donax.</title>
        <authorList>
            <person name="Barrero R.A."/>
            <person name="Guerrero F.D."/>
            <person name="Moolhuijzen P."/>
            <person name="Goolsby J.A."/>
            <person name="Tidwell J."/>
            <person name="Bellgard S.E."/>
            <person name="Bellgard M.I."/>
        </authorList>
    </citation>
    <scope>NUCLEOTIDE SEQUENCE</scope>
    <source>
        <tissue evidence="1">Shoot tissue taken approximately 20 cm above the soil surface</tissue>
    </source>
</reference>
<dbReference type="AlphaFoldDB" id="A0A0A9EVH9"/>
<reference evidence="1" key="1">
    <citation type="submission" date="2014-09" db="EMBL/GenBank/DDBJ databases">
        <authorList>
            <person name="Magalhaes I.L.F."/>
            <person name="Oliveira U."/>
            <person name="Santos F.R."/>
            <person name="Vidigal T.H.D.A."/>
            <person name="Brescovit A.D."/>
            <person name="Santos A.J."/>
        </authorList>
    </citation>
    <scope>NUCLEOTIDE SEQUENCE</scope>
    <source>
        <tissue evidence="1">Shoot tissue taken approximately 20 cm above the soil surface</tissue>
    </source>
</reference>
<dbReference type="EMBL" id="GBRH01193824">
    <property type="protein sequence ID" value="JAE04072.1"/>
    <property type="molecule type" value="Transcribed_RNA"/>
</dbReference>
<proteinExistence type="predicted"/>
<accession>A0A0A9EVH9</accession>
<organism evidence="1">
    <name type="scientific">Arundo donax</name>
    <name type="common">Giant reed</name>
    <name type="synonym">Donax arundinaceus</name>
    <dbReference type="NCBI Taxonomy" id="35708"/>
    <lineage>
        <taxon>Eukaryota</taxon>
        <taxon>Viridiplantae</taxon>
        <taxon>Streptophyta</taxon>
        <taxon>Embryophyta</taxon>
        <taxon>Tracheophyta</taxon>
        <taxon>Spermatophyta</taxon>
        <taxon>Magnoliopsida</taxon>
        <taxon>Liliopsida</taxon>
        <taxon>Poales</taxon>
        <taxon>Poaceae</taxon>
        <taxon>PACMAD clade</taxon>
        <taxon>Arundinoideae</taxon>
        <taxon>Arundineae</taxon>
        <taxon>Arundo</taxon>
    </lineage>
</organism>
<evidence type="ECO:0000313" key="1">
    <source>
        <dbReference type="EMBL" id="JAE04072.1"/>
    </source>
</evidence>
<sequence>MVSVFSEISTTFALKISTKTITSGR</sequence>